<comment type="caution">
    <text evidence="2">The sequence shown here is derived from an EMBL/GenBank/DDBJ whole genome shotgun (WGS) entry which is preliminary data.</text>
</comment>
<dbReference type="EMBL" id="QDGZ01000004">
    <property type="protein sequence ID" value="PVG82743.1"/>
    <property type="molecule type" value="Genomic_DNA"/>
</dbReference>
<evidence type="ECO:0000313" key="3">
    <source>
        <dbReference type="Proteomes" id="UP000246018"/>
    </source>
</evidence>
<dbReference type="Pfam" id="PF04964">
    <property type="entry name" value="Flp_Fap"/>
    <property type="match status" value="1"/>
</dbReference>
<evidence type="ECO:0000256" key="1">
    <source>
        <dbReference type="SAM" id="Phobius"/>
    </source>
</evidence>
<dbReference type="InterPro" id="IPR007047">
    <property type="entry name" value="Flp_Fap"/>
</dbReference>
<feature type="transmembrane region" description="Helical" evidence="1">
    <location>
        <begin position="21"/>
        <end position="41"/>
    </location>
</feature>
<keyword evidence="1" id="KW-0812">Transmembrane</keyword>
<dbReference type="AlphaFoldDB" id="A0A2T8FAM4"/>
<evidence type="ECO:0000313" key="2">
    <source>
        <dbReference type="EMBL" id="PVG82743.1"/>
    </source>
</evidence>
<proteinExistence type="predicted"/>
<organism evidence="2 3">
    <name type="scientific">Nocardioides gansuensis</name>
    <dbReference type="NCBI Taxonomy" id="2138300"/>
    <lineage>
        <taxon>Bacteria</taxon>
        <taxon>Bacillati</taxon>
        <taxon>Actinomycetota</taxon>
        <taxon>Actinomycetes</taxon>
        <taxon>Propionibacteriales</taxon>
        <taxon>Nocardioidaceae</taxon>
        <taxon>Nocardioides</taxon>
    </lineage>
</organism>
<accession>A0A2T8FAM4</accession>
<keyword evidence="3" id="KW-1185">Reference proteome</keyword>
<reference evidence="2 3" key="1">
    <citation type="submission" date="2018-04" db="EMBL/GenBank/DDBJ databases">
        <title>Genome of Nocardioides gansuensis WSJ-1.</title>
        <authorList>
            <person name="Wu S."/>
            <person name="Wang G."/>
        </authorList>
    </citation>
    <scope>NUCLEOTIDE SEQUENCE [LARGE SCALE GENOMIC DNA]</scope>
    <source>
        <strain evidence="2 3">WSJ-1</strain>
    </source>
</reference>
<keyword evidence="1" id="KW-1133">Transmembrane helix</keyword>
<sequence>MNRGSPMHHHLRDDQGATATEYALVVFFVALAIVLGVTFFGTSLNDAFDSFGDWIVANL</sequence>
<name>A0A2T8FAM4_9ACTN</name>
<gene>
    <name evidence="2" type="ORF">DDE18_10285</name>
</gene>
<dbReference type="Proteomes" id="UP000246018">
    <property type="component" value="Unassembled WGS sequence"/>
</dbReference>
<keyword evidence="1" id="KW-0472">Membrane</keyword>
<protein>
    <submittedName>
        <fullName evidence="2">Flp family type IVb pilin</fullName>
    </submittedName>
</protein>